<dbReference type="EMBL" id="CAKLDM010000002">
    <property type="protein sequence ID" value="CAH0538937.1"/>
    <property type="molecule type" value="Genomic_DNA"/>
</dbReference>
<name>A0ABM9A329_9VIBR</name>
<evidence type="ECO:0000313" key="2">
    <source>
        <dbReference type="Proteomes" id="UP000838748"/>
    </source>
</evidence>
<proteinExistence type="predicted"/>
<gene>
    <name evidence="1" type="ORF">VMF7928_01766</name>
</gene>
<organism evidence="1 2">
    <name type="scientific">Vibrio marisflavi CECT 7928</name>
    <dbReference type="NCBI Taxonomy" id="634439"/>
    <lineage>
        <taxon>Bacteria</taxon>
        <taxon>Pseudomonadati</taxon>
        <taxon>Pseudomonadota</taxon>
        <taxon>Gammaproteobacteria</taxon>
        <taxon>Vibrionales</taxon>
        <taxon>Vibrionaceae</taxon>
        <taxon>Vibrio</taxon>
    </lineage>
</organism>
<protein>
    <submittedName>
        <fullName evidence="1">Uncharacterized protein</fullName>
    </submittedName>
</protein>
<dbReference type="Proteomes" id="UP000838748">
    <property type="component" value="Unassembled WGS sequence"/>
</dbReference>
<evidence type="ECO:0000313" key="1">
    <source>
        <dbReference type="EMBL" id="CAH0538937.1"/>
    </source>
</evidence>
<comment type="caution">
    <text evidence="1">The sequence shown here is derived from an EMBL/GenBank/DDBJ whole genome shotgun (WGS) entry which is preliminary data.</text>
</comment>
<keyword evidence="2" id="KW-1185">Reference proteome</keyword>
<reference evidence="1" key="1">
    <citation type="submission" date="2021-11" db="EMBL/GenBank/DDBJ databases">
        <authorList>
            <person name="Rodrigo-Torres L."/>
            <person name="Arahal R. D."/>
            <person name="Lucena T."/>
        </authorList>
    </citation>
    <scope>NUCLEOTIDE SEQUENCE</scope>
    <source>
        <strain evidence="1">CECT 7928</strain>
    </source>
</reference>
<accession>A0ABM9A329</accession>
<sequence length="156" mass="18257">MTFDIHILPFKQLAVLLFVIATHLIKRDYLYVSVAFSTMRQISFHLLYHTFPVTKPSKSIYRNNLKRQDSHLCPITPFKGMICGGNIPYLSFAESKISSLWNIVALYSEFTGSQPTSFVLEYGKFYEILPYLSLGYLSPFFWRILWRKVPLKPFLM</sequence>